<dbReference type="EMBL" id="CP072169">
    <property type="protein sequence ID" value="QYA10280.1"/>
    <property type="molecule type" value="Genomic_DNA"/>
</dbReference>
<dbReference type="OrthoDB" id="1854250at2"/>
<reference evidence="3 5" key="2">
    <citation type="submission" date="2021-03" db="EMBL/GenBank/DDBJ databases">
        <title>Rapid diversification of plasmids in a genus of pathogenic and nitrogen fixing bacteria.</title>
        <authorList>
            <person name="Weisberg A.J."/>
            <person name="Miller M."/>
            <person name="Ream W."/>
            <person name="Grunwald N.J."/>
            <person name="Chang J.H."/>
        </authorList>
    </citation>
    <scope>NUCLEOTIDE SEQUENCE [LARGE SCALE GENOMIC DNA]</scope>
    <source>
        <strain evidence="3 5">AF3.44</strain>
        <plasmid evidence="3 5">pTiAF3.44</plasmid>
    </source>
</reference>
<dbReference type="Proteomes" id="UP000298545">
    <property type="component" value="Plasmid pTiCFBP5473"/>
</dbReference>
<dbReference type="AlphaFoldDB" id="A0A4D7E116"/>
<dbReference type="PANTHER" id="PTHR46211">
    <property type="entry name" value="GLYCEROPHOSPHORYL DIESTER PHOSPHODIESTERASE"/>
    <property type="match status" value="1"/>
</dbReference>
<sequence>MSQSSVLKRPIANARHIVVPDQIIAHRGAPRLAPENTLAAMRSAVQKGAKWVEVDVKLTRDQKPVIIHDDTVDRTTNGKGFVAGLTLEEIRSLEARASFGEEFAGIKVPTLEELIETVLDLDVGLQLELKPTPGDDIETAEVALDVLKTLWPKDRERLFFGSFSIRSIHAAARIWPDVPRAYFVSIPPKDPVALLNETKCQLLHVTKDILDNDAMKVLADSGIEFAVSVVNDPAAARRFLELGAQTISTDIPDLLDTH</sequence>
<gene>
    <name evidence="2" type="ORF">CFBP5473_23435</name>
    <name evidence="3" type="ORF">J5285_22110</name>
</gene>
<dbReference type="STRING" id="1367849.GCA_000518585_04582"/>
<reference evidence="2 4" key="1">
    <citation type="submission" date="2019-04" db="EMBL/GenBank/DDBJ databases">
        <title>Complete genome sequence of Agrobacterium larrymoorei CFBP5473.</title>
        <authorList>
            <person name="Haryono M."/>
            <person name="Chou L."/>
            <person name="Lin Y.-C."/>
            <person name="Lai E.-M."/>
            <person name="Kuo C.-H."/>
        </authorList>
    </citation>
    <scope>NUCLEOTIDE SEQUENCE [LARGE SCALE GENOMIC DNA]</scope>
    <source>
        <strain evidence="2 4">CFBP5473</strain>
        <plasmid evidence="2">pTiCFBP5473</plasmid>
        <plasmid evidence="4">pticfbp5473</plasmid>
    </source>
</reference>
<geneLocation type="plasmid" evidence="4">
    <name>pticfbp5473</name>
</geneLocation>
<dbReference type="PANTHER" id="PTHR46211:SF1">
    <property type="entry name" value="GLYCEROPHOSPHODIESTER PHOSPHODIESTERASE, CYTOPLASMIC"/>
    <property type="match status" value="1"/>
</dbReference>
<keyword evidence="2" id="KW-0614">Plasmid</keyword>
<accession>A0A4D7E116</accession>
<dbReference type="GO" id="GO:0008081">
    <property type="term" value="F:phosphoric diester hydrolase activity"/>
    <property type="evidence" value="ECO:0007669"/>
    <property type="project" value="InterPro"/>
</dbReference>
<evidence type="ECO:0000313" key="4">
    <source>
        <dbReference type="Proteomes" id="UP000298545"/>
    </source>
</evidence>
<proteinExistence type="predicted"/>
<dbReference type="InterPro" id="IPR030395">
    <property type="entry name" value="GP_PDE_dom"/>
</dbReference>
<evidence type="ECO:0000313" key="3">
    <source>
        <dbReference type="EMBL" id="QYA10280.1"/>
    </source>
</evidence>
<dbReference type="PROSITE" id="PS51704">
    <property type="entry name" value="GP_PDE"/>
    <property type="match status" value="1"/>
</dbReference>
<evidence type="ECO:0000313" key="2">
    <source>
        <dbReference type="EMBL" id="QCJ00945.1"/>
    </source>
</evidence>
<dbReference type="EMBL" id="CP039694">
    <property type="protein sequence ID" value="QCJ00945.1"/>
    <property type="molecule type" value="Genomic_DNA"/>
</dbReference>
<dbReference type="Gene3D" id="3.20.20.190">
    <property type="entry name" value="Phosphatidylinositol (PI) phosphodiesterase"/>
    <property type="match status" value="1"/>
</dbReference>
<geneLocation type="plasmid" evidence="2">
    <name>pTiCFBP5473</name>
</geneLocation>
<keyword evidence="5" id="KW-1185">Reference proteome</keyword>
<dbReference type="KEGG" id="alf:CFBP5473_23435"/>
<name>A0A4D7E116_9HYPH</name>
<dbReference type="SUPFAM" id="SSF51695">
    <property type="entry name" value="PLC-like phosphodiesterases"/>
    <property type="match status" value="1"/>
</dbReference>
<dbReference type="PROSITE" id="PS50007">
    <property type="entry name" value="PIPLC_X_DOMAIN"/>
    <property type="match status" value="1"/>
</dbReference>
<protein>
    <submittedName>
        <fullName evidence="2">Glycerophosphoryl diester phosphodiesterase</fullName>
    </submittedName>
</protein>
<dbReference type="InterPro" id="IPR017946">
    <property type="entry name" value="PLC-like_Pdiesterase_TIM-brl"/>
</dbReference>
<feature type="domain" description="GP-PDE" evidence="1">
    <location>
        <begin position="21"/>
        <end position="258"/>
    </location>
</feature>
<dbReference type="Proteomes" id="UP000826513">
    <property type="component" value="Plasmid pTiAF3.44"/>
</dbReference>
<dbReference type="RefSeq" id="WP_051441424.1">
    <property type="nucleotide sequence ID" value="NZ_CP039694.1"/>
</dbReference>
<geneLocation type="plasmid" evidence="3 5">
    <name>pTiAF3.44</name>
</geneLocation>
<dbReference type="GO" id="GO:0006629">
    <property type="term" value="P:lipid metabolic process"/>
    <property type="evidence" value="ECO:0007669"/>
    <property type="project" value="InterPro"/>
</dbReference>
<evidence type="ECO:0000259" key="1">
    <source>
        <dbReference type="PROSITE" id="PS51704"/>
    </source>
</evidence>
<dbReference type="Pfam" id="PF03009">
    <property type="entry name" value="GDPD"/>
    <property type="match status" value="1"/>
</dbReference>
<evidence type="ECO:0000313" key="5">
    <source>
        <dbReference type="Proteomes" id="UP000826513"/>
    </source>
</evidence>
<organism evidence="2 4">
    <name type="scientific">Agrobacterium larrymoorei</name>
    <dbReference type="NCBI Taxonomy" id="160699"/>
    <lineage>
        <taxon>Bacteria</taxon>
        <taxon>Pseudomonadati</taxon>
        <taxon>Pseudomonadota</taxon>
        <taxon>Alphaproteobacteria</taxon>
        <taxon>Hyphomicrobiales</taxon>
        <taxon>Rhizobiaceae</taxon>
        <taxon>Rhizobium/Agrobacterium group</taxon>
        <taxon>Agrobacterium</taxon>
    </lineage>
</organism>